<dbReference type="InterPro" id="IPR013249">
    <property type="entry name" value="RNA_pol_sigma70_r4_t2"/>
</dbReference>
<evidence type="ECO:0000313" key="8">
    <source>
        <dbReference type="Proteomes" id="UP000229893"/>
    </source>
</evidence>
<evidence type="ECO:0000256" key="2">
    <source>
        <dbReference type="ARBA" id="ARBA00023015"/>
    </source>
</evidence>
<feature type="domain" description="RNA polymerase sigma-70 region 2" evidence="5">
    <location>
        <begin position="28"/>
        <end position="95"/>
    </location>
</feature>
<dbReference type="InterPro" id="IPR013325">
    <property type="entry name" value="RNA_pol_sigma_r2"/>
</dbReference>
<dbReference type="GO" id="GO:0016987">
    <property type="term" value="F:sigma factor activity"/>
    <property type="evidence" value="ECO:0007669"/>
    <property type="project" value="UniProtKB-KW"/>
</dbReference>
<keyword evidence="3" id="KW-0731">Sigma factor</keyword>
<keyword evidence="2" id="KW-0805">Transcription regulation</keyword>
<comment type="similarity">
    <text evidence="1">Belongs to the sigma-70 factor family. ECF subfamily.</text>
</comment>
<dbReference type="Gene3D" id="1.10.1740.10">
    <property type="match status" value="1"/>
</dbReference>
<dbReference type="InterPro" id="IPR036388">
    <property type="entry name" value="WH-like_DNA-bd_sf"/>
</dbReference>
<dbReference type="EMBL" id="PCWO01000003">
    <property type="protein sequence ID" value="PIR05217.1"/>
    <property type="molecule type" value="Genomic_DNA"/>
</dbReference>
<feature type="domain" description="RNA polymerase sigma factor 70 region 4 type 2" evidence="6">
    <location>
        <begin position="127"/>
        <end position="179"/>
    </location>
</feature>
<comment type="caution">
    <text evidence="7">The sequence shown here is derived from an EMBL/GenBank/DDBJ whole genome shotgun (WGS) entry which is preliminary data.</text>
</comment>
<evidence type="ECO:0000256" key="4">
    <source>
        <dbReference type="ARBA" id="ARBA00023163"/>
    </source>
</evidence>
<dbReference type="Pfam" id="PF08281">
    <property type="entry name" value="Sigma70_r4_2"/>
    <property type="match status" value="1"/>
</dbReference>
<dbReference type="CDD" id="cd06171">
    <property type="entry name" value="Sigma70_r4"/>
    <property type="match status" value="1"/>
</dbReference>
<organism evidence="7 8">
    <name type="scientific">Candidatus Liptonbacteria bacterium CG11_big_fil_rev_8_21_14_0_20_35_14</name>
    <dbReference type="NCBI Taxonomy" id="1974634"/>
    <lineage>
        <taxon>Bacteria</taxon>
        <taxon>Candidatus Liptoniibacteriota</taxon>
    </lineage>
</organism>
<sequence length="189" mass="22655">MELDIKKLTDEEIAFNIQKGQVEYFEELMERYQGKIVGYLNRLMRNQDDARDVSQDVFVKVFRNINSFDVSQRFSPWIYRIAHNEAVNNLKRRVREPLHFFDPELLFPHPVALEDPQSDVEKEEIKMALEKCLELVDEKYREVLVLRYFEDLDYKDISEILKIPVVTVGVRLNRGKNRLKKIYNEHYGQ</sequence>
<protein>
    <recommendedName>
        <fullName evidence="9">RNA polymerase subunit sigma-24</fullName>
    </recommendedName>
</protein>
<dbReference type="InterPro" id="IPR007627">
    <property type="entry name" value="RNA_pol_sigma70_r2"/>
</dbReference>
<evidence type="ECO:0000259" key="5">
    <source>
        <dbReference type="Pfam" id="PF04542"/>
    </source>
</evidence>
<evidence type="ECO:0000313" key="7">
    <source>
        <dbReference type="EMBL" id="PIR05217.1"/>
    </source>
</evidence>
<evidence type="ECO:0000259" key="6">
    <source>
        <dbReference type="Pfam" id="PF08281"/>
    </source>
</evidence>
<dbReference type="AlphaFoldDB" id="A0A2H0N8M1"/>
<reference evidence="7 8" key="1">
    <citation type="submission" date="2017-09" db="EMBL/GenBank/DDBJ databases">
        <title>Depth-based differentiation of microbial function through sediment-hosted aquifers and enrichment of novel symbionts in the deep terrestrial subsurface.</title>
        <authorList>
            <person name="Probst A.J."/>
            <person name="Ladd B."/>
            <person name="Jarett J.K."/>
            <person name="Geller-Mcgrath D.E."/>
            <person name="Sieber C.M."/>
            <person name="Emerson J.B."/>
            <person name="Anantharaman K."/>
            <person name="Thomas B.C."/>
            <person name="Malmstrom R."/>
            <person name="Stieglmeier M."/>
            <person name="Klingl A."/>
            <person name="Woyke T."/>
            <person name="Ryan C.M."/>
            <person name="Banfield J.F."/>
        </authorList>
    </citation>
    <scope>NUCLEOTIDE SEQUENCE [LARGE SCALE GENOMIC DNA]</scope>
    <source>
        <strain evidence="7">CG11_big_fil_rev_8_21_14_0_20_35_14</strain>
    </source>
</reference>
<evidence type="ECO:0000256" key="3">
    <source>
        <dbReference type="ARBA" id="ARBA00023082"/>
    </source>
</evidence>
<proteinExistence type="inferred from homology"/>
<accession>A0A2H0N8M1</accession>
<name>A0A2H0N8M1_9BACT</name>
<keyword evidence="4" id="KW-0804">Transcription</keyword>
<dbReference type="GO" id="GO:0006352">
    <property type="term" value="P:DNA-templated transcription initiation"/>
    <property type="evidence" value="ECO:0007669"/>
    <property type="project" value="InterPro"/>
</dbReference>
<gene>
    <name evidence="7" type="ORF">COV57_00285</name>
</gene>
<dbReference type="InterPro" id="IPR014284">
    <property type="entry name" value="RNA_pol_sigma-70_dom"/>
</dbReference>
<dbReference type="NCBIfam" id="TIGR02937">
    <property type="entry name" value="sigma70-ECF"/>
    <property type="match status" value="1"/>
</dbReference>
<dbReference type="PANTHER" id="PTHR43133:SF51">
    <property type="entry name" value="RNA POLYMERASE SIGMA FACTOR"/>
    <property type="match status" value="1"/>
</dbReference>
<dbReference type="Pfam" id="PF04542">
    <property type="entry name" value="Sigma70_r2"/>
    <property type="match status" value="1"/>
</dbReference>
<dbReference type="InterPro" id="IPR013324">
    <property type="entry name" value="RNA_pol_sigma_r3/r4-like"/>
</dbReference>
<evidence type="ECO:0008006" key="9">
    <source>
        <dbReference type="Google" id="ProtNLM"/>
    </source>
</evidence>
<dbReference type="InterPro" id="IPR039425">
    <property type="entry name" value="RNA_pol_sigma-70-like"/>
</dbReference>
<dbReference type="SUPFAM" id="SSF88659">
    <property type="entry name" value="Sigma3 and sigma4 domains of RNA polymerase sigma factors"/>
    <property type="match status" value="1"/>
</dbReference>
<dbReference type="Gene3D" id="1.10.10.10">
    <property type="entry name" value="Winged helix-like DNA-binding domain superfamily/Winged helix DNA-binding domain"/>
    <property type="match status" value="1"/>
</dbReference>
<dbReference type="SUPFAM" id="SSF88946">
    <property type="entry name" value="Sigma2 domain of RNA polymerase sigma factors"/>
    <property type="match status" value="1"/>
</dbReference>
<dbReference type="PANTHER" id="PTHR43133">
    <property type="entry name" value="RNA POLYMERASE ECF-TYPE SIGMA FACTO"/>
    <property type="match status" value="1"/>
</dbReference>
<evidence type="ECO:0000256" key="1">
    <source>
        <dbReference type="ARBA" id="ARBA00010641"/>
    </source>
</evidence>
<dbReference type="Proteomes" id="UP000229893">
    <property type="component" value="Unassembled WGS sequence"/>
</dbReference>
<dbReference type="GO" id="GO:0003677">
    <property type="term" value="F:DNA binding"/>
    <property type="evidence" value="ECO:0007669"/>
    <property type="project" value="InterPro"/>
</dbReference>